<organism evidence="1 2">
    <name type="scientific">Pleurodeles waltl</name>
    <name type="common">Iberian ribbed newt</name>
    <dbReference type="NCBI Taxonomy" id="8319"/>
    <lineage>
        <taxon>Eukaryota</taxon>
        <taxon>Metazoa</taxon>
        <taxon>Chordata</taxon>
        <taxon>Craniata</taxon>
        <taxon>Vertebrata</taxon>
        <taxon>Euteleostomi</taxon>
        <taxon>Amphibia</taxon>
        <taxon>Batrachia</taxon>
        <taxon>Caudata</taxon>
        <taxon>Salamandroidea</taxon>
        <taxon>Salamandridae</taxon>
        <taxon>Pleurodelinae</taxon>
        <taxon>Pleurodeles</taxon>
    </lineage>
</organism>
<evidence type="ECO:0000313" key="2">
    <source>
        <dbReference type="Proteomes" id="UP001066276"/>
    </source>
</evidence>
<evidence type="ECO:0000313" key="1">
    <source>
        <dbReference type="EMBL" id="KAJ1189526.1"/>
    </source>
</evidence>
<comment type="caution">
    <text evidence="1">The sequence shown here is derived from an EMBL/GenBank/DDBJ whole genome shotgun (WGS) entry which is preliminary data.</text>
</comment>
<reference evidence="1" key="1">
    <citation type="journal article" date="2022" name="bioRxiv">
        <title>Sequencing and chromosome-scale assembly of the giantPleurodeles waltlgenome.</title>
        <authorList>
            <person name="Brown T."/>
            <person name="Elewa A."/>
            <person name="Iarovenko S."/>
            <person name="Subramanian E."/>
            <person name="Araus A.J."/>
            <person name="Petzold A."/>
            <person name="Susuki M."/>
            <person name="Suzuki K.-i.T."/>
            <person name="Hayashi T."/>
            <person name="Toyoda A."/>
            <person name="Oliveira C."/>
            <person name="Osipova E."/>
            <person name="Leigh N.D."/>
            <person name="Simon A."/>
            <person name="Yun M.H."/>
        </authorList>
    </citation>
    <scope>NUCLEOTIDE SEQUENCE</scope>
    <source>
        <strain evidence="1">20211129_DDA</strain>
        <tissue evidence="1">Liver</tissue>
    </source>
</reference>
<dbReference type="Proteomes" id="UP001066276">
    <property type="component" value="Chromosome 3_1"/>
</dbReference>
<proteinExistence type="predicted"/>
<gene>
    <name evidence="1" type="ORF">NDU88_006271</name>
</gene>
<dbReference type="AlphaFoldDB" id="A0AAV7ULG4"/>
<keyword evidence="2" id="KW-1185">Reference proteome</keyword>
<sequence>MRTSLARSQILAQRQQHYAITTASTPILKQPPAIRIYLEVGRYNSIDGASCCSQNKRTEKRLEKWYASEERTMAFRQRLPNTAACNK</sequence>
<dbReference type="EMBL" id="JANPWB010000005">
    <property type="protein sequence ID" value="KAJ1189526.1"/>
    <property type="molecule type" value="Genomic_DNA"/>
</dbReference>
<protein>
    <submittedName>
        <fullName evidence="1">Uncharacterized protein</fullName>
    </submittedName>
</protein>
<accession>A0AAV7ULG4</accession>
<name>A0AAV7ULG4_PLEWA</name>